<dbReference type="STRING" id="1666911.HLUCCA11_16860"/>
<evidence type="ECO:0000259" key="1">
    <source>
        <dbReference type="PROSITE" id="PS50846"/>
    </source>
</evidence>
<reference evidence="2 3" key="1">
    <citation type="submission" date="2015-09" db="EMBL/GenBank/DDBJ databases">
        <title>Identification and resolution of microdiversity through metagenomic sequencing of parallel consortia.</title>
        <authorList>
            <person name="Nelson W.C."/>
            <person name="Romine M.F."/>
            <person name="Lindemann S.R."/>
        </authorList>
    </citation>
    <scope>NUCLEOTIDE SEQUENCE [LARGE SCALE GENOMIC DNA]</scope>
    <source>
        <strain evidence="2">Ana</strain>
    </source>
</reference>
<dbReference type="AlphaFoldDB" id="A0A0N8KMK0"/>
<dbReference type="Pfam" id="PF00403">
    <property type="entry name" value="HMA"/>
    <property type="match status" value="1"/>
</dbReference>
<feature type="domain" description="HMA" evidence="1">
    <location>
        <begin position="1"/>
        <end position="64"/>
    </location>
</feature>
<dbReference type="SUPFAM" id="SSF55008">
    <property type="entry name" value="HMA, heavy metal-associated domain"/>
    <property type="match status" value="1"/>
</dbReference>
<sequence>MKLQFSVPTMACGACVKTITNAVKSVDQTAQIEADPKTKQVAVETDSSEAAVKEAIEGAGYAIA</sequence>
<proteinExistence type="predicted"/>
<dbReference type="InterPro" id="IPR036163">
    <property type="entry name" value="HMA_dom_sf"/>
</dbReference>
<evidence type="ECO:0000313" key="3">
    <source>
        <dbReference type="Proteomes" id="UP000050465"/>
    </source>
</evidence>
<gene>
    <name evidence="2" type="primary">copZ-2</name>
    <name evidence="2" type="ORF">HLUCCA11_16860</name>
</gene>
<dbReference type="Proteomes" id="UP000050465">
    <property type="component" value="Unassembled WGS sequence"/>
</dbReference>
<organism evidence="2 3">
    <name type="scientific">Phormidesmis priestleyi Ana</name>
    <dbReference type="NCBI Taxonomy" id="1666911"/>
    <lineage>
        <taxon>Bacteria</taxon>
        <taxon>Bacillati</taxon>
        <taxon>Cyanobacteriota</taxon>
        <taxon>Cyanophyceae</taxon>
        <taxon>Leptolyngbyales</taxon>
        <taxon>Leptolyngbyaceae</taxon>
        <taxon>Phormidesmis</taxon>
    </lineage>
</organism>
<protein>
    <submittedName>
        <fullName evidence="2">Copper chaperone</fullName>
    </submittedName>
</protein>
<dbReference type="PROSITE" id="PS50846">
    <property type="entry name" value="HMA_2"/>
    <property type="match status" value="1"/>
</dbReference>
<dbReference type="Gene3D" id="3.30.70.100">
    <property type="match status" value="1"/>
</dbReference>
<dbReference type="InterPro" id="IPR006121">
    <property type="entry name" value="HMA_dom"/>
</dbReference>
<accession>A0A0N8KMK0</accession>
<dbReference type="EMBL" id="LJZR01000025">
    <property type="protein sequence ID" value="KPQ33954.1"/>
    <property type="molecule type" value="Genomic_DNA"/>
</dbReference>
<comment type="caution">
    <text evidence="2">The sequence shown here is derived from an EMBL/GenBank/DDBJ whole genome shotgun (WGS) entry which is preliminary data.</text>
</comment>
<dbReference type="CDD" id="cd00371">
    <property type="entry name" value="HMA"/>
    <property type="match status" value="1"/>
</dbReference>
<name>A0A0N8KMK0_9CYAN</name>
<evidence type="ECO:0000313" key="2">
    <source>
        <dbReference type="EMBL" id="KPQ33954.1"/>
    </source>
</evidence>
<dbReference type="GO" id="GO:0046872">
    <property type="term" value="F:metal ion binding"/>
    <property type="evidence" value="ECO:0007669"/>
    <property type="project" value="InterPro"/>
</dbReference>